<dbReference type="PANTHER" id="PTHR11705:SF91">
    <property type="entry name" value="FI01817P-RELATED"/>
    <property type="match status" value="1"/>
</dbReference>
<dbReference type="Gene3D" id="3.30.70.340">
    <property type="entry name" value="Metallocarboxypeptidase-like"/>
    <property type="match status" value="1"/>
</dbReference>
<reference evidence="14" key="2">
    <citation type="submission" date="2019-04" db="EMBL/GenBank/DDBJ databases">
        <authorList>
            <person name="Howe K."/>
            <person name="Paulini M."/>
            <person name="Williams G."/>
        </authorList>
    </citation>
    <scope>NUCLEOTIDE SEQUENCE [LARGE SCALE GENOMIC DNA]</scope>
    <source>
        <strain evidence="14">FR3</strain>
    </source>
</reference>
<dbReference type="SUPFAM" id="SSF53187">
    <property type="entry name" value="Zn-dependent exopeptidases"/>
    <property type="match status" value="1"/>
</dbReference>
<evidence type="ECO:0000313" key="15">
    <source>
        <dbReference type="Proteomes" id="UP000006672"/>
    </source>
</evidence>
<dbReference type="Pfam" id="PF00246">
    <property type="entry name" value="Peptidase_M14"/>
    <property type="match status" value="1"/>
</dbReference>
<comment type="cofactor">
    <cofactor evidence="1">
        <name>Zn(2+)</name>
        <dbReference type="ChEBI" id="CHEBI:29105"/>
    </cofactor>
</comment>
<dbReference type="SUPFAM" id="SSF54897">
    <property type="entry name" value="Protease propeptides/inhibitors"/>
    <property type="match status" value="1"/>
</dbReference>
<keyword evidence="10" id="KW-1015">Disulfide bond</keyword>
<dbReference type="GO" id="GO:0008270">
    <property type="term" value="F:zinc ion binding"/>
    <property type="evidence" value="ECO:0007669"/>
    <property type="project" value="InterPro"/>
</dbReference>
<dbReference type="InterPro" id="IPR057246">
    <property type="entry name" value="CARBOXYPEPT_ZN_1"/>
</dbReference>
<dbReference type="WBParaSite" id="Bm17657.1">
    <property type="protein sequence ID" value="Bm17657.1"/>
    <property type="gene ID" value="WBGene00268799"/>
</dbReference>
<evidence type="ECO:0000256" key="6">
    <source>
        <dbReference type="ARBA" id="ARBA00022729"/>
    </source>
</evidence>
<keyword evidence="6 12" id="KW-0732">Signal</keyword>
<name>A0A4E9FJL6_BRUMA</name>
<comment type="similarity">
    <text evidence="2 11">Belongs to the peptidase M14 family.</text>
</comment>
<dbReference type="Pfam" id="PF02244">
    <property type="entry name" value="Propep_M14"/>
    <property type="match status" value="1"/>
</dbReference>
<reference evidence="15" key="1">
    <citation type="journal article" date="2007" name="Science">
        <title>Draft genome of the filarial nematode parasite Brugia malayi.</title>
        <authorList>
            <person name="Ghedin E."/>
            <person name="Wang S."/>
            <person name="Spiro D."/>
            <person name="Caler E."/>
            <person name="Zhao Q."/>
            <person name="Crabtree J."/>
            <person name="Allen J.E."/>
            <person name="Delcher A.L."/>
            <person name="Guiliano D.B."/>
            <person name="Miranda-Saavedra D."/>
            <person name="Angiuoli S.V."/>
            <person name="Creasy T."/>
            <person name="Amedeo P."/>
            <person name="Haas B."/>
            <person name="El-Sayed N.M."/>
            <person name="Wortman J.R."/>
            <person name="Feldblyum T."/>
            <person name="Tallon L."/>
            <person name="Schatz M."/>
            <person name="Shumway M."/>
            <person name="Koo H."/>
            <person name="Salzberg S.L."/>
            <person name="Schobel S."/>
            <person name="Pertea M."/>
            <person name="Pop M."/>
            <person name="White O."/>
            <person name="Barton G.J."/>
            <person name="Carlow C.K."/>
            <person name="Crawford M.J."/>
            <person name="Daub J."/>
            <person name="Dimmic M.W."/>
            <person name="Estes C.F."/>
            <person name="Foster J.M."/>
            <person name="Ganatra M."/>
            <person name="Gregory W.F."/>
            <person name="Johnson N.M."/>
            <person name="Jin J."/>
            <person name="Komuniecki R."/>
            <person name="Korf I."/>
            <person name="Kumar S."/>
            <person name="Laney S."/>
            <person name="Li B.W."/>
            <person name="Li W."/>
            <person name="Lindblom T.H."/>
            <person name="Lustigman S."/>
            <person name="Ma D."/>
            <person name="Maina C.V."/>
            <person name="Martin D.M."/>
            <person name="McCarter J.P."/>
            <person name="McReynolds L."/>
            <person name="Mitreva M."/>
            <person name="Nutman T.B."/>
            <person name="Parkinson J."/>
            <person name="Peregrin-Alvarez J.M."/>
            <person name="Poole C."/>
            <person name="Ren Q."/>
            <person name="Saunders L."/>
            <person name="Sluder A.E."/>
            <person name="Smith K."/>
            <person name="Stanke M."/>
            <person name="Unnasch T.R."/>
            <person name="Ware J."/>
            <person name="Wei A.D."/>
            <person name="Weil G."/>
            <person name="Williams D.J."/>
            <person name="Zhang Y."/>
            <person name="Williams S.A."/>
            <person name="Fraser-Liggett C."/>
            <person name="Slatko B."/>
            <person name="Blaxter M.L."/>
            <person name="Scott A.L."/>
        </authorList>
    </citation>
    <scope>NUCLEOTIDE SEQUENCE</scope>
    <source>
        <strain evidence="15">FR3</strain>
    </source>
</reference>
<dbReference type="AlphaFoldDB" id="A0A4E9FJL6"/>
<protein>
    <submittedName>
        <fullName evidence="16">Peptidase M14 carboxypeptidase A domain-containing protein</fullName>
    </submittedName>
</protein>
<keyword evidence="8" id="KW-0862">Zinc</keyword>
<dbReference type="SMART" id="SM00631">
    <property type="entry name" value="Zn_pept"/>
    <property type="match status" value="1"/>
</dbReference>
<gene>
    <name evidence="14 16" type="primary">Bm17657</name>
    <name evidence="14" type="ORF">BM_BM17657</name>
</gene>
<dbReference type="PRINTS" id="PR00765">
    <property type="entry name" value="CRBOXYPTASEA"/>
</dbReference>
<dbReference type="FunFam" id="3.40.630.10:FF:000056">
    <property type="entry name" value="Zinc carboxypeptidase"/>
    <property type="match status" value="1"/>
</dbReference>
<evidence type="ECO:0000259" key="13">
    <source>
        <dbReference type="PROSITE" id="PS52035"/>
    </source>
</evidence>
<proteinExistence type="inferred from homology"/>
<dbReference type="PROSITE" id="PS52035">
    <property type="entry name" value="PEPTIDASE_M14"/>
    <property type="match status" value="1"/>
</dbReference>
<dbReference type="Proteomes" id="UP000006672">
    <property type="component" value="Unassembled WGS sequence"/>
</dbReference>
<dbReference type="STRING" id="6279.A0A5S6PDY3"/>
<keyword evidence="5" id="KW-0479">Metal-binding</keyword>
<dbReference type="CTD" id="66058917"/>
<evidence type="ECO:0000256" key="1">
    <source>
        <dbReference type="ARBA" id="ARBA00001947"/>
    </source>
</evidence>
<keyword evidence="4" id="KW-0645">Protease</keyword>
<evidence type="ECO:0000256" key="2">
    <source>
        <dbReference type="ARBA" id="ARBA00005988"/>
    </source>
</evidence>
<reference evidence="16" key="3">
    <citation type="submission" date="2019-12" db="UniProtKB">
        <authorList>
            <consortium name="WormBaseParasite"/>
        </authorList>
    </citation>
    <scope>IDENTIFICATION</scope>
</reference>
<keyword evidence="9" id="KW-0482">Metalloprotease</keyword>
<keyword evidence="7" id="KW-0378">Hydrolase</keyword>
<dbReference type="KEGG" id="bmy:BM_BM17657"/>
<dbReference type="GO" id="GO:0005615">
    <property type="term" value="C:extracellular space"/>
    <property type="evidence" value="ECO:0007669"/>
    <property type="project" value="TreeGrafter"/>
</dbReference>
<evidence type="ECO:0000256" key="5">
    <source>
        <dbReference type="ARBA" id="ARBA00022723"/>
    </source>
</evidence>
<evidence type="ECO:0000256" key="7">
    <source>
        <dbReference type="ARBA" id="ARBA00022801"/>
    </source>
</evidence>
<accession>A0A4E9FJL6</accession>
<organism evidence="14">
    <name type="scientific">Brugia malayi</name>
    <name type="common">Filarial nematode worm</name>
    <dbReference type="NCBI Taxonomy" id="6279"/>
    <lineage>
        <taxon>Eukaryota</taxon>
        <taxon>Metazoa</taxon>
        <taxon>Ecdysozoa</taxon>
        <taxon>Nematoda</taxon>
        <taxon>Chromadorea</taxon>
        <taxon>Rhabditida</taxon>
        <taxon>Spirurina</taxon>
        <taxon>Spiruromorpha</taxon>
        <taxon>Filarioidea</taxon>
        <taxon>Onchocercidae</taxon>
        <taxon>Brugia</taxon>
    </lineage>
</organism>
<dbReference type="InterPro" id="IPR036990">
    <property type="entry name" value="M14A-like_propep"/>
</dbReference>
<dbReference type="GeneID" id="66058917"/>
<dbReference type="PROSITE" id="PS00133">
    <property type="entry name" value="CARBOXYPEPT_ZN_2"/>
    <property type="match status" value="1"/>
</dbReference>
<evidence type="ECO:0000256" key="12">
    <source>
        <dbReference type="SAM" id="SignalP"/>
    </source>
</evidence>
<evidence type="ECO:0000256" key="11">
    <source>
        <dbReference type="PROSITE-ProRule" id="PRU01379"/>
    </source>
</evidence>
<dbReference type="InterPro" id="IPR000834">
    <property type="entry name" value="Peptidase_M14"/>
</dbReference>
<evidence type="ECO:0000256" key="8">
    <source>
        <dbReference type="ARBA" id="ARBA00022833"/>
    </source>
</evidence>
<feature type="signal peptide" evidence="12">
    <location>
        <begin position="1"/>
        <end position="22"/>
    </location>
</feature>
<feature type="domain" description="Peptidase M14" evidence="13">
    <location>
        <begin position="138"/>
        <end position="450"/>
    </location>
</feature>
<dbReference type="RefSeq" id="XP_042936668.1">
    <property type="nucleotide sequence ID" value="XM_043080734.1"/>
</dbReference>
<evidence type="ECO:0000313" key="16">
    <source>
        <dbReference type="WBParaSite" id="Bm17657.1"/>
    </source>
</evidence>
<dbReference type="GO" id="GO:0006508">
    <property type="term" value="P:proteolysis"/>
    <property type="evidence" value="ECO:0007669"/>
    <property type="project" value="UniProtKB-KW"/>
</dbReference>
<dbReference type="PROSITE" id="PS00132">
    <property type="entry name" value="CARBOXYPEPT_ZN_1"/>
    <property type="match status" value="1"/>
</dbReference>
<evidence type="ECO:0000256" key="9">
    <source>
        <dbReference type="ARBA" id="ARBA00023049"/>
    </source>
</evidence>
<keyword evidence="15" id="KW-1185">Reference proteome</keyword>
<dbReference type="InterPro" id="IPR057247">
    <property type="entry name" value="CARBOXYPEPT_ZN_2"/>
</dbReference>
<evidence type="ECO:0000313" key="14">
    <source>
        <dbReference type="EMBL" id="VIO96907.1"/>
    </source>
</evidence>
<keyword evidence="3" id="KW-0121">Carboxypeptidase</keyword>
<dbReference type="CDD" id="cd03860">
    <property type="entry name" value="M14_CP_A-B_like"/>
    <property type="match status" value="1"/>
</dbReference>
<sequence>MIILSSILLILVAAEKSAFVAGGIERNYTILRITPLNIEQIQFLSALYLNDDKMADFWKPPTRINETIHVMINPGFMKKFDRLLNEKSISYHIEINDFAQYLKNKKEMKRQRNLLFDNNRERRFWDDNNRNSNIFLGKYNSYDSIVRWLKNLEQRYDNIVTVKSIGTTAEERIIYGVKLGTKNVTSKPVIWLDAGIHAREWVAIHTALYLIQQLIIDYNSNSKIGEYLRLLDIYIYPCLNPDGYEYTQTKPNDPSVRLWRKSRGSTINYEWENGEKRYCKGVDLNRNFAFHFGEIGSSSSPCSNIYRGKYAFSEPETQAVRDALLPLREQIKAYITLHTYSQLWIYPYSHAANTYSSDIDELKAVAKEGVNSLMKLYGTEYQYGTGPEVIYAFSGGSSDWAKQSANVKYSYTIELRPSKSSNAGFILDKRELIPIGRETYEGIKVVIDKVIMEYKQSRN</sequence>
<feature type="active site" description="Proton donor/acceptor" evidence="11">
    <location>
        <position position="414"/>
    </location>
</feature>
<dbReference type="Gene3D" id="3.40.630.10">
    <property type="entry name" value="Zn peptidases"/>
    <property type="match status" value="1"/>
</dbReference>
<dbReference type="OrthoDB" id="3626597at2759"/>
<dbReference type="InterPro" id="IPR003146">
    <property type="entry name" value="M14A_act_pep"/>
</dbReference>
<accession>A0A5S6PDY3</accession>
<evidence type="ECO:0000256" key="4">
    <source>
        <dbReference type="ARBA" id="ARBA00022670"/>
    </source>
</evidence>
<dbReference type="GO" id="GO:0004181">
    <property type="term" value="F:metallocarboxypeptidase activity"/>
    <property type="evidence" value="ECO:0007669"/>
    <property type="project" value="InterPro"/>
</dbReference>
<dbReference type="EMBL" id="CAAKNF010000194">
    <property type="protein sequence ID" value="VIO96907.1"/>
    <property type="molecule type" value="Genomic_DNA"/>
</dbReference>
<feature type="chain" id="PRO_5023939844" evidence="12">
    <location>
        <begin position="23"/>
        <end position="459"/>
    </location>
</feature>
<evidence type="ECO:0000256" key="3">
    <source>
        <dbReference type="ARBA" id="ARBA00022645"/>
    </source>
</evidence>
<dbReference type="PANTHER" id="PTHR11705">
    <property type="entry name" value="PROTEASE FAMILY M14 CARBOXYPEPTIDASE A,B"/>
    <property type="match status" value="1"/>
</dbReference>
<evidence type="ECO:0000256" key="10">
    <source>
        <dbReference type="ARBA" id="ARBA00023157"/>
    </source>
</evidence>